<dbReference type="Proteomes" id="UP000183567">
    <property type="component" value="Unassembled WGS sequence"/>
</dbReference>
<feature type="compositionally biased region" description="Basic residues" evidence="1">
    <location>
        <begin position="31"/>
        <end position="47"/>
    </location>
</feature>
<keyword evidence="3" id="KW-1185">Reference proteome</keyword>
<feature type="region of interest" description="Disordered" evidence="1">
    <location>
        <begin position="1"/>
        <end position="87"/>
    </location>
</feature>
<feature type="compositionally biased region" description="Polar residues" evidence="1">
    <location>
        <begin position="20"/>
        <end position="30"/>
    </location>
</feature>
<dbReference type="AlphaFoldDB" id="A0A1J8PT07"/>
<feature type="compositionally biased region" description="Basic residues" evidence="1">
    <location>
        <begin position="64"/>
        <end position="81"/>
    </location>
</feature>
<sequence>MSNLRKSSRERTATAKVLASSETWNATQKGSRSRLPKSPKSSKRKRPVVSEKESDSSNDSSPPKHQHTSKKKASKRVRKGKAPAPPVHVEECMILLPREARSKW</sequence>
<comment type="caution">
    <text evidence="2">The sequence shown here is derived from an EMBL/GenBank/DDBJ whole genome shotgun (WGS) entry which is preliminary data.</text>
</comment>
<evidence type="ECO:0000256" key="1">
    <source>
        <dbReference type="SAM" id="MobiDB-lite"/>
    </source>
</evidence>
<evidence type="ECO:0000313" key="2">
    <source>
        <dbReference type="EMBL" id="OJA11623.1"/>
    </source>
</evidence>
<evidence type="ECO:0000313" key="3">
    <source>
        <dbReference type="Proteomes" id="UP000183567"/>
    </source>
</evidence>
<accession>A0A1J8PT07</accession>
<name>A0A1J8PT07_9AGAM</name>
<proteinExistence type="predicted"/>
<protein>
    <submittedName>
        <fullName evidence="2">Uncharacterized protein</fullName>
    </submittedName>
</protein>
<organism evidence="2 3">
    <name type="scientific">Rhizopogon vesiculosus</name>
    <dbReference type="NCBI Taxonomy" id="180088"/>
    <lineage>
        <taxon>Eukaryota</taxon>
        <taxon>Fungi</taxon>
        <taxon>Dikarya</taxon>
        <taxon>Basidiomycota</taxon>
        <taxon>Agaricomycotina</taxon>
        <taxon>Agaricomycetes</taxon>
        <taxon>Agaricomycetidae</taxon>
        <taxon>Boletales</taxon>
        <taxon>Suillineae</taxon>
        <taxon>Rhizopogonaceae</taxon>
        <taxon>Rhizopogon</taxon>
    </lineage>
</organism>
<reference evidence="2 3" key="1">
    <citation type="submission" date="2016-03" db="EMBL/GenBank/DDBJ databases">
        <title>Comparative genomics of the ectomycorrhizal sister species Rhizopogon vinicolor and Rhizopogon vesiculosus (Basidiomycota: Boletales) reveals a divergence of the mating type B locus.</title>
        <authorList>
            <person name="Mujic A.B."/>
            <person name="Kuo A."/>
            <person name="Tritt A."/>
            <person name="Lipzen A."/>
            <person name="Chen C."/>
            <person name="Johnson J."/>
            <person name="Sharma A."/>
            <person name="Barry K."/>
            <person name="Grigoriev I.V."/>
            <person name="Spatafora J.W."/>
        </authorList>
    </citation>
    <scope>NUCLEOTIDE SEQUENCE [LARGE SCALE GENOMIC DNA]</scope>
    <source>
        <strain evidence="2 3">AM-OR11-056</strain>
    </source>
</reference>
<gene>
    <name evidence="2" type="ORF">AZE42_05468</name>
</gene>
<dbReference type="EMBL" id="LVVM01004995">
    <property type="protein sequence ID" value="OJA11623.1"/>
    <property type="molecule type" value="Genomic_DNA"/>
</dbReference>